<evidence type="ECO:0000256" key="4">
    <source>
        <dbReference type="SAM" id="Phobius"/>
    </source>
</evidence>
<keyword evidence="3 6" id="KW-0012">Acyltransferase</keyword>
<dbReference type="Proteomes" id="UP001209755">
    <property type="component" value="Unassembled WGS sequence"/>
</dbReference>
<dbReference type="EC" id="2.3.1.51" evidence="6"/>
<keyword evidence="4" id="KW-0812">Transmembrane</keyword>
<dbReference type="PANTHER" id="PTHR10434">
    <property type="entry name" value="1-ACYL-SN-GLYCEROL-3-PHOSPHATE ACYLTRANSFERASE"/>
    <property type="match status" value="1"/>
</dbReference>
<dbReference type="RefSeq" id="WP_264602191.1">
    <property type="nucleotide sequence ID" value="NZ_JAOQNS010000008.1"/>
</dbReference>
<dbReference type="EMBL" id="JAOQNS010000008">
    <property type="protein sequence ID" value="MCW2308574.1"/>
    <property type="molecule type" value="Genomic_DNA"/>
</dbReference>
<evidence type="ECO:0000313" key="7">
    <source>
        <dbReference type="Proteomes" id="UP001209755"/>
    </source>
</evidence>
<name>A0ABT3HDU4_9HYPH</name>
<keyword evidence="7" id="KW-1185">Reference proteome</keyword>
<evidence type="ECO:0000256" key="3">
    <source>
        <dbReference type="ARBA" id="ARBA00023315"/>
    </source>
</evidence>
<sequence>MLVLRSLLFNIAFYAFVSVALVLILPVFVLPRRWGWNAVRFWGIANLWMLRHIAGVTVEIRGREHIKTGGYLVASKHQSAWETFALVPLFDDPTFILKRELMHIPFFGWYAARFRMLPIDRGRGSAVLPALTERTKKAVDEGRQVIIFPEGTRRPAGAAPAYKFGVAHLYANVGCECLPIALNSGLYWPRRTFLRYPGTIIVEILPPIPPGLSASQFHRTLKAGIEAASTRLIEEAAASETPPPLAQIAENSKK</sequence>
<evidence type="ECO:0000256" key="2">
    <source>
        <dbReference type="ARBA" id="ARBA00022679"/>
    </source>
</evidence>
<dbReference type="SMART" id="SM00563">
    <property type="entry name" value="PlsC"/>
    <property type="match status" value="1"/>
</dbReference>
<keyword evidence="4" id="KW-0472">Membrane</keyword>
<proteinExistence type="predicted"/>
<dbReference type="Pfam" id="PF01553">
    <property type="entry name" value="Acyltransferase"/>
    <property type="match status" value="1"/>
</dbReference>
<gene>
    <name evidence="6" type="ORF">M2319_002920</name>
</gene>
<dbReference type="SUPFAM" id="SSF69593">
    <property type="entry name" value="Glycerol-3-phosphate (1)-acyltransferase"/>
    <property type="match status" value="1"/>
</dbReference>
<protein>
    <submittedName>
        <fullName evidence="6">1-acyl-sn-glycerol-3-phosphate acyltransferase</fullName>
        <ecNumber evidence="6">2.3.1.51</ecNumber>
    </submittedName>
</protein>
<accession>A0ABT3HDU4</accession>
<comment type="pathway">
    <text evidence="1">Lipid metabolism.</text>
</comment>
<comment type="caution">
    <text evidence="6">The sequence shown here is derived from an EMBL/GenBank/DDBJ whole genome shotgun (WGS) entry which is preliminary data.</text>
</comment>
<dbReference type="PANTHER" id="PTHR10434:SF40">
    <property type="entry name" value="1-ACYL-SN-GLYCEROL-3-PHOSPHATE ACYLTRANSFERASE"/>
    <property type="match status" value="1"/>
</dbReference>
<dbReference type="GO" id="GO:0003841">
    <property type="term" value="F:1-acylglycerol-3-phosphate O-acyltransferase activity"/>
    <property type="evidence" value="ECO:0007669"/>
    <property type="project" value="UniProtKB-EC"/>
</dbReference>
<keyword evidence="2 6" id="KW-0808">Transferase</keyword>
<organism evidence="6 7">
    <name type="scientific">Rhodobium gokarnense</name>
    <dbReference type="NCBI Taxonomy" id="364296"/>
    <lineage>
        <taxon>Bacteria</taxon>
        <taxon>Pseudomonadati</taxon>
        <taxon>Pseudomonadota</taxon>
        <taxon>Alphaproteobacteria</taxon>
        <taxon>Hyphomicrobiales</taxon>
        <taxon>Rhodobiaceae</taxon>
        <taxon>Rhodobium</taxon>
    </lineage>
</organism>
<dbReference type="CDD" id="cd07989">
    <property type="entry name" value="LPLAT_AGPAT-like"/>
    <property type="match status" value="1"/>
</dbReference>
<reference evidence="7" key="1">
    <citation type="submission" date="2023-07" db="EMBL/GenBank/DDBJ databases">
        <title>Genome sequencing of Purple Non-Sulfur Bacteria from various extreme environments.</title>
        <authorList>
            <person name="Mayer M."/>
        </authorList>
    </citation>
    <scope>NUCLEOTIDE SEQUENCE [LARGE SCALE GENOMIC DNA]</scope>
    <source>
        <strain evidence="7">DSM 17935</strain>
    </source>
</reference>
<feature type="domain" description="Phospholipid/glycerol acyltransferase" evidence="5">
    <location>
        <begin position="71"/>
        <end position="185"/>
    </location>
</feature>
<evidence type="ECO:0000259" key="5">
    <source>
        <dbReference type="SMART" id="SM00563"/>
    </source>
</evidence>
<feature type="transmembrane region" description="Helical" evidence="4">
    <location>
        <begin position="7"/>
        <end position="29"/>
    </location>
</feature>
<keyword evidence="4" id="KW-1133">Transmembrane helix</keyword>
<evidence type="ECO:0000256" key="1">
    <source>
        <dbReference type="ARBA" id="ARBA00005189"/>
    </source>
</evidence>
<dbReference type="InterPro" id="IPR002123">
    <property type="entry name" value="Plipid/glycerol_acylTrfase"/>
</dbReference>
<evidence type="ECO:0000313" key="6">
    <source>
        <dbReference type="EMBL" id="MCW2308574.1"/>
    </source>
</evidence>